<dbReference type="EMBL" id="CACRSV010000037">
    <property type="protein sequence ID" value="VYT19444.1"/>
    <property type="molecule type" value="Genomic_DNA"/>
</dbReference>
<name>A0A6N2UMC0_BIFLN</name>
<dbReference type="EMBL" id="JAWLRA010000037">
    <property type="protein sequence ID" value="MDW3127427.1"/>
    <property type="molecule type" value="Genomic_DNA"/>
</dbReference>
<accession>A0A6N2UMC0</accession>
<dbReference type="AlphaFoldDB" id="A0A6N2UMC0"/>
<proteinExistence type="predicted"/>
<dbReference type="RefSeq" id="WP_144169909.1">
    <property type="nucleotide sequence ID" value="NZ_CACRSV010000037.1"/>
</dbReference>
<reference evidence="1" key="2">
    <citation type="submission" date="2023-10" db="EMBL/GenBank/DDBJ databases">
        <title>Rapid discrimination of Bifidobacterium longum Subspecies based on MALDI-TOF MS and Machine Learning.</title>
        <authorList>
            <person name="Chen J."/>
        </authorList>
    </citation>
    <scope>NUCLEOTIDE SEQUENCE</scope>
    <source>
        <strain evidence="1">YGMCC0039</strain>
    </source>
</reference>
<evidence type="ECO:0000313" key="2">
    <source>
        <dbReference type="EMBL" id="VYT19444.1"/>
    </source>
</evidence>
<sequence length="90" mass="9890">MNDIHAKRSVQPFTLTVHEVRRQLTPTSAVTLCGRTVEFGPTQIAVCDMARQAGAYTEVSCPLCEAARFIDSLHIEGTWIQPAFIGGDAW</sequence>
<organism evidence="2">
    <name type="scientific">Bifidobacterium longum</name>
    <dbReference type="NCBI Taxonomy" id="216816"/>
    <lineage>
        <taxon>Bacteria</taxon>
        <taxon>Bacillati</taxon>
        <taxon>Actinomycetota</taxon>
        <taxon>Actinomycetes</taxon>
        <taxon>Bifidobacteriales</taxon>
        <taxon>Bifidobacteriaceae</taxon>
        <taxon>Bifidobacterium</taxon>
    </lineage>
</organism>
<gene>
    <name evidence="2" type="ORF">BLLFYP82_02033</name>
    <name evidence="1" type="ORF">RS890_10200</name>
</gene>
<evidence type="ECO:0000313" key="1">
    <source>
        <dbReference type="EMBL" id="MDW3127427.1"/>
    </source>
</evidence>
<reference evidence="2" key="1">
    <citation type="submission" date="2019-11" db="EMBL/GenBank/DDBJ databases">
        <authorList>
            <person name="Feng L."/>
        </authorList>
    </citation>
    <scope>NUCLEOTIDE SEQUENCE</scope>
    <source>
        <strain evidence="2">BlongumLFYP82</strain>
    </source>
</reference>
<protein>
    <submittedName>
        <fullName evidence="2">Uncharacterized protein</fullName>
    </submittedName>
</protein>
<dbReference type="Proteomes" id="UP001277803">
    <property type="component" value="Unassembled WGS sequence"/>
</dbReference>